<evidence type="ECO:0000256" key="1">
    <source>
        <dbReference type="SAM" id="MobiDB-lite"/>
    </source>
</evidence>
<dbReference type="OrthoDB" id="10468521at2759"/>
<feature type="region of interest" description="Disordered" evidence="1">
    <location>
        <begin position="1"/>
        <end position="133"/>
    </location>
</feature>
<accession>A0A9Q1EA23</accession>
<keyword evidence="3" id="KW-1185">Reference proteome</keyword>
<proteinExistence type="predicted"/>
<reference evidence="2" key="1">
    <citation type="journal article" date="2023" name="Science">
        <title>Genome structures resolve the early diversification of teleost fishes.</title>
        <authorList>
            <person name="Parey E."/>
            <person name="Louis A."/>
            <person name="Montfort J."/>
            <person name="Bouchez O."/>
            <person name="Roques C."/>
            <person name="Iampietro C."/>
            <person name="Lluch J."/>
            <person name="Castinel A."/>
            <person name="Donnadieu C."/>
            <person name="Desvignes T."/>
            <person name="Floi Bucao C."/>
            <person name="Jouanno E."/>
            <person name="Wen M."/>
            <person name="Mejri S."/>
            <person name="Dirks R."/>
            <person name="Jansen H."/>
            <person name="Henkel C."/>
            <person name="Chen W.J."/>
            <person name="Zahm M."/>
            <person name="Cabau C."/>
            <person name="Klopp C."/>
            <person name="Thompson A.W."/>
            <person name="Robinson-Rechavi M."/>
            <person name="Braasch I."/>
            <person name="Lecointre G."/>
            <person name="Bobe J."/>
            <person name="Postlethwait J.H."/>
            <person name="Berthelot C."/>
            <person name="Roest Crollius H."/>
            <person name="Guiguen Y."/>
        </authorList>
    </citation>
    <scope>NUCLEOTIDE SEQUENCE</scope>
    <source>
        <strain evidence="2">WJC10195</strain>
    </source>
</reference>
<gene>
    <name evidence="2" type="ORF">SKAU_G00406120</name>
</gene>
<name>A0A9Q1EA23_SYNKA</name>
<dbReference type="EMBL" id="JAINUF010000021">
    <property type="protein sequence ID" value="KAJ8334973.1"/>
    <property type="molecule type" value="Genomic_DNA"/>
</dbReference>
<dbReference type="Proteomes" id="UP001152622">
    <property type="component" value="Chromosome 21"/>
</dbReference>
<dbReference type="AlphaFoldDB" id="A0A9Q1EA23"/>
<protein>
    <submittedName>
        <fullName evidence="2">Uncharacterized protein</fullName>
    </submittedName>
</protein>
<feature type="compositionally biased region" description="Low complexity" evidence="1">
    <location>
        <begin position="89"/>
        <end position="98"/>
    </location>
</feature>
<sequence length="133" mass="13084">MSTSELAVEGHGPSEDKGEGAESDARRDPNQSDAGELCGRHGGPFPREKEPMGGVMSLLKEATKGGEDDEKPGTNSGSASGHAAKTLPASSASSSSTSGRAKMSVSGPGNKPFPSSSSSSSSSPAPTAAPPAA</sequence>
<feature type="compositionally biased region" description="Low complexity" evidence="1">
    <location>
        <begin position="114"/>
        <end position="126"/>
    </location>
</feature>
<feature type="compositionally biased region" description="Basic and acidic residues" evidence="1">
    <location>
        <begin position="12"/>
        <end position="30"/>
    </location>
</feature>
<evidence type="ECO:0000313" key="2">
    <source>
        <dbReference type="EMBL" id="KAJ8334973.1"/>
    </source>
</evidence>
<evidence type="ECO:0000313" key="3">
    <source>
        <dbReference type="Proteomes" id="UP001152622"/>
    </source>
</evidence>
<organism evidence="2 3">
    <name type="scientific">Synaphobranchus kaupii</name>
    <name type="common">Kaup's arrowtooth eel</name>
    <dbReference type="NCBI Taxonomy" id="118154"/>
    <lineage>
        <taxon>Eukaryota</taxon>
        <taxon>Metazoa</taxon>
        <taxon>Chordata</taxon>
        <taxon>Craniata</taxon>
        <taxon>Vertebrata</taxon>
        <taxon>Euteleostomi</taxon>
        <taxon>Actinopterygii</taxon>
        <taxon>Neopterygii</taxon>
        <taxon>Teleostei</taxon>
        <taxon>Anguilliformes</taxon>
        <taxon>Synaphobranchidae</taxon>
        <taxon>Synaphobranchus</taxon>
    </lineage>
</organism>
<comment type="caution">
    <text evidence="2">The sequence shown here is derived from an EMBL/GenBank/DDBJ whole genome shotgun (WGS) entry which is preliminary data.</text>
</comment>